<organism evidence="4 5">
    <name type="scientific">Plasmodium vinckei brucechwatti</name>
    <dbReference type="NCBI Taxonomy" id="119398"/>
    <lineage>
        <taxon>Eukaryota</taxon>
        <taxon>Sar</taxon>
        <taxon>Alveolata</taxon>
        <taxon>Apicomplexa</taxon>
        <taxon>Aconoidasida</taxon>
        <taxon>Haemosporida</taxon>
        <taxon>Plasmodiidae</taxon>
        <taxon>Plasmodium</taxon>
        <taxon>Plasmodium (Vinckeia)</taxon>
    </lineage>
</organism>
<evidence type="ECO:0000313" key="5">
    <source>
        <dbReference type="Proteomes" id="UP000515550"/>
    </source>
</evidence>
<sequence length="279" mass="32572">MDGNFYYNEYNNIDSYVNNFTENAYMNGNGNYENYYKGYNEFENEIHMHEENVEDDSKVYSYPSTRTNNNPIICSGNINTNINNATNMNSNDGTMPIDSRCTPSDEKLNYSCSNNGITQNRKRKGQTDESNNKKHKRRSYCIICSKNSTKYKFACCREYYCSLVCYRTHNTKECFEKNKKNSDKTNSNQNRGFNSGSHQTRQTDGTDNADNTEPVLLSEEQKNRLKDDLALRLLLKNNYVRSIFKQFTISKDKITYLSHYINDPTIVQVIDHIMKTIDY</sequence>
<accession>A0A6V7S1N1</accession>
<feature type="region of interest" description="Disordered" evidence="2">
    <location>
        <begin position="178"/>
        <end position="218"/>
    </location>
</feature>
<reference evidence="4 5" key="1">
    <citation type="submission" date="2020-08" db="EMBL/GenBank/DDBJ databases">
        <authorList>
            <person name="Ramaprasad A."/>
        </authorList>
    </citation>
    <scope>NUCLEOTIDE SEQUENCE [LARGE SCALE GENOMIC DNA]</scope>
</reference>
<dbReference type="Proteomes" id="UP000515550">
    <property type="component" value="Chromosome PVBDA_08"/>
</dbReference>
<feature type="domain" description="HIT-type" evidence="3">
    <location>
        <begin position="141"/>
        <end position="174"/>
    </location>
</feature>
<evidence type="ECO:0000256" key="1">
    <source>
        <dbReference type="PROSITE-ProRule" id="PRU00453"/>
    </source>
</evidence>
<evidence type="ECO:0000256" key="2">
    <source>
        <dbReference type="SAM" id="MobiDB-lite"/>
    </source>
</evidence>
<feature type="region of interest" description="Disordered" evidence="2">
    <location>
        <begin position="110"/>
        <end position="132"/>
    </location>
</feature>
<dbReference type="PROSITE" id="PS51083">
    <property type="entry name" value="ZF_HIT"/>
    <property type="match status" value="1"/>
</dbReference>
<keyword evidence="1" id="KW-0862">Zinc</keyword>
<protein>
    <recommendedName>
        <fullName evidence="3">HIT-type domain-containing protein</fullName>
    </recommendedName>
</protein>
<dbReference type="CDD" id="cd23024">
    <property type="entry name" value="zf-HIT_ZNHIT2-3"/>
    <property type="match status" value="1"/>
</dbReference>
<dbReference type="AlphaFoldDB" id="A0A6V7S1N1"/>
<proteinExistence type="predicted"/>
<keyword evidence="1" id="KW-0479">Metal-binding</keyword>
<dbReference type="GO" id="GO:0008270">
    <property type="term" value="F:zinc ion binding"/>
    <property type="evidence" value="ECO:0007669"/>
    <property type="project" value="UniProtKB-UniRule"/>
</dbReference>
<gene>
    <name evidence="4" type="ORF">PVBDA_0801750</name>
</gene>
<name>A0A6V7S1N1_PLAVN</name>
<feature type="compositionally biased region" description="Polar residues" evidence="2">
    <location>
        <begin position="191"/>
        <end position="211"/>
    </location>
</feature>
<evidence type="ECO:0000259" key="3">
    <source>
        <dbReference type="PROSITE" id="PS51083"/>
    </source>
</evidence>
<dbReference type="EMBL" id="LR865386">
    <property type="protein sequence ID" value="CAD2090170.1"/>
    <property type="molecule type" value="Genomic_DNA"/>
</dbReference>
<feature type="compositionally biased region" description="Polar residues" evidence="2">
    <location>
        <begin position="110"/>
        <end position="119"/>
    </location>
</feature>
<dbReference type="VEuPathDB" id="PlasmoDB:PVBDA_0801750"/>
<evidence type="ECO:0000313" key="4">
    <source>
        <dbReference type="EMBL" id="CAD2090170.1"/>
    </source>
</evidence>
<dbReference type="Gene3D" id="3.30.60.190">
    <property type="match status" value="1"/>
</dbReference>
<dbReference type="InterPro" id="IPR007529">
    <property type="entry name" value="Znf_HIT"/>
</dbReference>
<keyword evidence="1" id="KW-0863">Zinc-finger</keyword>